<dbReference type="InterPro" id="IPR036938">
    <property type="entry name" value="PAP2/HPO_sf"/>
</dbReference>
<accession>A0A7Y6DY86</accession>
<dbReference type="Proteomes" id="UP000565724">
    <property type="component" value="Unassembled WGS sequence"/>
</dbReference>
<dbReference type="RefSeq" id="WP_175347733.1">
    <property type="nucleotide sequence ID" value="NZ_JABMCI010000063.1"/>
</dbReference>
<dbReference type="PROSITE" id="PS51257">
    <property type="entry name" value="PROKAR_LIPOPROTEIN"/>
    <property type="match status" value="1"/>
</dbReference>
<dbReference type="InterPro" id="IPR052559">
    <property type="entry name" value="V-haloperoxidase"/>
</dbReference>
<dbReference type="AlphaFoldDB" id="A0A7Y6DY86"/>
<dbReference type="Gene3D" id="1.10.606.20">
    <property type="match status" value="1"/>
</dbReference>
<dbReference type="InterPro" id="IPR055161">
    <property type="entry name" value="NapH1-like_2nd"/>
</dbReference>
<name>A0A7Y6DY86_9CELL</name>
<dbReference type="EMBL" id="JABMCI010000063">
    <property type="protein sequence ID" value="NUU17797.1"/>
    <property type="molecule type" value="Genomic_DNA"/>
</dbReference>
<organism evidence="2 3">
    <name type="scientific">Cellulomonas humilata</name>
    <dbReference type="NCBI Taxonomy" id="144055"/>
    <lineage>
        <taxon>Bacteria</taxon>
        <taxon>Bacillati</taxon>
        <taxon>Actinomycetota</taxon>
        <taxon>Actinomycetes</taxon>
        <taxon>Micrococcales</taxon>
        <taxon>Cellulomonadaceae</taxon>
        <taxon>Cellulomonas</taxon>
    </lineage>
</organism>
<dbReference type="Pfam" id="PF22778">
    <property type="entry name" value="VCPO_2nd"/>
    <property type="match status" value="1"/>
</dbReference>
<dbReference type="GO" id="GO:0004601">
    <property type="term" value="F:peroxidase activity"/>
    <property type="evidence" value="ECO:0007669"/>
    <property type="project" value="UniProtKB-KW"/>
</dbReference>
<keyword evidence="2" id="KW-0575">Peroxidase</keyword>
<dbReference type="PANTHER" id="PTHR34599:SF1">
    <property type="entry name" value="PHOSPHATIDIC ACID PHOSPHATASE TYPE 2_HALOPEROXIDASE DOMAIN-CONTAINING PROTEIN"/>
    <property type="match status" value="1"/>
</dbReference>
<evidence type="ECO:0000313" key="3">
    <source>
        <dbReference type="Proteomes" id="UP000565724"/>
    </source>
</evidence>
<dbReference type="SUPFAM" id="SSF48317">
    <property type="entry name" value="Acid phosphatase/Vanadium-dependent haloperoxidase"/>
    <property type="match status" value="1"/>
</dbReference>
<dbReference type="CDD" id="cd03398">
    <property type="entry name" value="PAP2_haloperoxidase"/>
    <property type="match status" value="1"/>
</dbReference>
<sequence>MSRRTSSSLHARSLGGRRWRAPAVVAALAVGCTMAGSGVAVAGDRSHGAPDLFVAAWDLTATQALAAAGFNPVESHVMFAYVAIAEYDAAVAVHGHGDHFAVDADAPRGASAEAAVSTAAHRVLAHYLPAQMPTILDPAYHAALASIPDGSAEAAGVAVGERVAAALIELRRDDGFRATVPYTPPVPAPVGTWIPTATTAPLGTFLPGMRPFALRSADQFRPDGPPDLDSRRWARDYAEVKAFGSATSTVRTSDQTAAARFWGEPPFTQAHESFRLFLDQHDLDLADATRFQAMMSVTYADALIACFDAKYRYTFWRPVTAIPAGDTDGNRRTIADPSWAPLIPTPNHPEYPSAHSCITPASGIVISRFLGTAHIDFTIPSVTGAAARHFATRQDLRLEVGNARIWGGVHFRSAVDDGTAIGERTAKYVLRHHFDR</sequence>
<reference evidence="2 3" key="1">
    <citation type="submission" date="2020-05" db="EMBL/GenBank/DDBJ databases">
        <title>Genome Sequencing of Type Strains.</title>
        <authorList>
            <person name="Lemaire J.F."/>
            <person name="Inderbitzin P."/>
            <person name="Gregorio O.A."/>
            <person name="Collins S.B."/>
            <person name="Wespe N."/>
            <person name="Knight-Connoni V."/>
        </authorList>
    </citation>
    <scope>NUCLEOTIDE SEQUENCE [LARGE SCALE GENOMIC DNA]</scope>
    <source>
        <strain evidence="2 3">ATCC 25174</strain>
    </source>
</reference>
<evidence type="ECO:0000259" key="1">
    <source>
        <dbReference type="Pfam" id="PF22778"/>
    </source>
</evidence>
<protein>
    <submittedName>
        <fullName evidence="2">Vanadium-dependent haloperoxidase</fullName>
    </submittedName>
</protein>
<dbReference type="PANTHER" id="PTHR34599">
    <property type="entry name" value="PEROXIDASE-RELATED"/>
    <property type="match status" value="1"/>
</dbReference>
<keyword evidence="3" id="KW-1185">Reference proteome</keyword>
<evidence type="ECO:0000313" key="2">
    <source>
        <dbReference type="EMBL" id="NUU17797.1"/>
    </source>
</evidence>
<gene>
    <name evidence="2" type="ORF">HP550_11115</name>
</gene>
<feature type="domain" description="Vanadium-dependent haloperoxidase NapH1-like second helical-bundle" evidence="1">
    <location>
        <begin position="305"/>
        <end position="429"/>
    </location>
</feature>
<proteinExistence type="predicted"/>
<keyword evidence="2" id="KW-0560">Oxidoreductase</keyword>
<comment type="caution">
    <text evidence="2">The sequence shown here is derived from an EMBL/GenBank/DDBJ whole genome shotgun (WGS) entry which is preliminary data.</text>
</comment>